<feature type="compositionally biased region" description="Low complexity" evidence="1">
    <location>
        <begin position="36"/>
        <end position="49"/>
    </location>
</feature>
<keyword evidence="3" id="KW-1185">Reference proteome</keyword>
<sequence>MDVVSNLLRSGATKLPSLFPASPSSLLPSGEPNHVLPSLLRSPSTSPAPGNNSPSYTLIASLFIPVYPPRNTTTLDTSCTPSNCFPRSLPAAALLLKSSLNAIPAVLKIWCRRSSTT</sequence>
<name>A0A067T922_GALM3</name>
<evidence type="ECO:0000256" key="1">
    <source>
        <dbReference type="SAM" id="MobiDB-lite"/>
    </source>
</evidence>
<evidence type="ECO:0000313" key="3">
    <source>
        <dbReference type="Proteomes" id="UP000027222"/>
    </source>
</evidence>
<dbReference type="Proteomes" id="UP000027222">
    <property type="component" value="Unassembled WGS sequence"/>
</dbReference>
<accession>A0A067T922</accession>
<evidence type="ECO:0000313" key="2">
    <source>
        <dbReference type="EMBL" id="KDR79646.1"/>
    </source>
</evidence>
<organism evidence="2 3">
    <name type="scientific">Galerina marginata (strain CBS 339.88)</name>
    <dbReference type="NCBI Taxonomy" id="685588"/>
    <lineage>
        <taxon>Eukaryota</taxon>
        <taxon>Fungi</taxon>
        <taxon>Dikarya</taxon>
        <taxon>Basidiomycota</taxon>
        <taxon>Agaricomycotina</taxon>
        <taxon>Agaricomycetes</taxon>
        <taxon>Agaricomycetidae</taxon>
        <taxon>Agaricales</taxon>
        <taxon>Agaricineae</taxon>
        <taxon>Strophariaceae</taxon>
        <taxon>Galerina</taxon>
    </lineage>
</organism>
<dbReference type="HOGENOM" id="CLU_2085023_0_0_1"/>
<proteinExistence type="predicted"/>
<gene>
    <name evidence="2" type="ORF">GALMADRAFT_137441</name>
</gene>
<dbReference type="EMBL" id="KL142373">
    <property type="protein sequence ID" value="KDR79646.1"/>
    <property type="molecule type" value="Genomic_DNA"/>
</dbReference>
<reference evidence="3" key="1">
    <citation type="journal article" date="2014" name="Proc. Natl. Acad. Sci. U.S.A.">
        <title>Extensive sampling of basidiomycete genomes demonstrates inadequacy of the white-rot/brown-rot paradigm for wood decay fungi.</title>
        <authorList>
            <person name="Riley R."/>
            <person name="Salamov A.A."/>
            <person name="Brown D.W."/>
            <person name="Nagy L.G."/>
            <person name="Floudas D."/>
            <person name="Held B.W."/>
            <person name="Levasseur A."/>
            <person name="Lombard V."/>
            <person name="Morin E."/>
            <person name="Otillar R."/>
            <person name="Lindquist E.A."/>
            <person name="Sun H."/>
            <person name="LaButti K.M."/>
            <person name="Schmutz J."/>
            <person name="Jabbour D."/>
            <person name="Luo H."/>
            <person name="Baker S.E."/>
            <person name="Pisabarro A.G."/>
            <person name="Walton J.D."/>
            <person name="Blanchette R.A."/>
            <person name="Henrissat B."/>
            <person name="Martin F."/>
            <person name="Cullen D."/>
            <person name="Hibbett D.S."/>
            <person name="Grigoriev I.V."/>
        </authorList>
    </citation>
    <scope>NUCLEOTIDE SEQUENCE [LARGE SCALE GENOMIC DNA]</scope>
    <source>
        <strain evidence="3">CBS 339.88</strain>
    </source>
</reference>
<feature type="region of interest" description="Disordered" evidence="1">
    <location>
        <begin position="25"/>
        <end position="52"/>
    </location>
</feature>
<dbReference type="AlphaFoldDB" id="A0A067T922"/>
<protein>
    <submittedName>
        <fullName evidence="2">Uncharacterized protein</fullName>
    </submittedName>
</protein>